<dbReference type="InterPro" id="IPR055431">
    <property type="entry name" value="RsgI_M"/>
</dbReference>
<feature type="transmembrane region" description="Helical" evidence="7">
    <location>
        <begin position="57"/>
        <end position="80"/>
    </location>
</feature>
<keyword evidence="3 7" id="KW-0812">Transmembrane</keyword>
<keyword evidence="5 7" id="KW-0472">Membrane</keyword>
<comment type="caution">
    <text evidence="9">The sequence shown here is derived from an EMBL/GenBank/DDBJ whole genome shotgun (WGS) entry which is preliminary data.</text>
</comment>
<feature type="compositionally biased region" description="Basic and acidic residues" evidence="6">
    <location>
        <begin position="341"/>
        <end position="352"/>
    </location>
</feature>
<dbReference type="AlphaFoldDB" id="A0AAJ1WRN5"/>
<dbReference type="Pfam" id="PF23750">
    <property type="entry name" value="RsgI_M"/>
    <property type="match status" value="1"/>
</dbReference>
<dbReference type="Pfam" id="PF12791">
    <property type="entry name" value="RsgI_N"/>
    <property type="match status" value="1"/>
</dbReference>
<protein>
    <recommendedName>
        <fullName evidence="8">RsgI N-terminal anti-sigma domain-containing protein</fullName>
    </recommendedName>
</protein>
<dbReference type="Proteomes" id="UP001238450">
    <property type="component" value="Unassembled WGS sequence"/>
</dbReference>
<evidence type="ECO:0000256" key="2">
    <source>
        <dbReference type="ARBA" id="ARBA00022475"/>
    </source>
</evidence>
<evidence type="ECO:0000256" key="5">
    <source>
        <dbReference type="ARBA" id="ARBA00023136"/>
    </source>
</evidence>
<reference evidence="9 10" key="1">
    <citation type="submission" date="2023-07" db="EMBL/GenBank/DDBJ databases">
        <title>Genomic Encyclopedia of Type Strains, Phase IV (KMG-IV): sequencing the most valuable type-strain genomes for metagenomic binning, comparative biology and taxonomic classification.</title>
        <authorList>
            <person name="Goeker M."/>
        </authorList>
    </citation>
    <scope>NUCLEOTIDE SEQUENCE [LARGE SCALE GENOMIC DNA]</scope>
    <source>
        <strain evidence="9 10">DSM 46876</strain>
    </source>
</reference>
<sequence>MMRRGIILEIKEKHWIVMSADGSFEKVNNIDPLAKVGEEVELPLVIERKPSLLKKKWLAPIGGVATAAACAAMFLFSSLFSEETHAAETYFYVDINAGMKIGMNDENDVVSITAMDQSDEKAQNLATKLNKTLKQDKQSISGFTKQMIREAENEGLIDANDTIILSLFDDDEHRSEQKKIQKEFIAQTDFHHVTLAAITLPAEAKRQVKSKNLTPSKYAVWALAKKEGQPIPIKELKSKPISEVVQENKSIENILADKKQIELKLFNPLGPQTEGNDLLKKQSDGKRNNELAPAPVSQQKENEESSKQRKPESSNPADPVSAPSASKTDDKPDDDQTSNDELSKKSEQNKGK</sequence>
<feature type="compositionally biased region" description="Basic and acidic residues" evidence="6">
    <location>
        <begin position="300"/>
        <end position="312"/>
    </location>
</feature>
<name>A0AAJ1WRN5_9BACL</name>
<dbReference type="PROSITE" id="PS51849">
    <property type="entry name" value="RSGI_N"/>
    <property type="match status" value="1"/>
</dbReference>
<comment type="subcellular location">
    <subcellularLocation>
        <location evidence="1">Cell membrane</location>
        <topology evidence="1">Single-pass membrane protein</topology>
    </subcellularLocation>
</comment>
<evidence type="ECO:0000256" key="1">
    <source>
        <dbReference type="ARBA" id="ARBA00004162"/>
    </source>
</evidence>
<feature type="region of interest" description="Disordered" evidence="6">
    <location>
        <begin position="267"/>
        <end position="352"/>
    </location>
</feature>
<evidence type="ECO:0000256" key="4">
    <source>
        <dbReference type="ARBA" id="ARBA00022989"/>
    </source>
</evidence>
<gene>
    <name evidence="9" type="ORF">J2Z48_002910</name>
</gene>
<evidence type="ECO:0000256" key="7">
    <source>
        <dbReference type="SAM" id="Phobius"/>
    </source>
</evidence>
<evidence type="ECO:0000313" key="9">
    <source>
        <dbReference type="EMBL" id="MDQ0418707.1"/>
    </source>
</evidence>
<dbReference type="RefSeq" id="WP_307254613.1">
    <property type="nucleotide sequence ID" value="NZ_JAUSUV010000016.1"/>
</dbReference>
<dbReference type="GO" id="GO:0005886">
    <property type="term" value="C:plasma membrane"/>
    <property type="evidence" value="ECO:0007669"/>
    <property type="project" value="UniProtKB-SubCell"/>
</dbReference>
<evidence type="ECO:0000259" key="8">
    <source>
        <dbReference type="PROSITE" id="PS51849"/>
    </source>
</evidence>
<accession>A0AAJ1WRN5</accession>
<keyword evidence="2" id="KW-1003">Cell membrane</keyword>
<keyword evidence="10" id="KW-1185">Reference proteome</keyword>
<dbReference type="InterPro" id="IPR024449">
    <property type="entry name" value="Anti-sigma_RsgI_N"/>
</dbReference>
<organism evidence="9 10">
    <name type="scientific">Croceifilum oryzae</name>
    <dbReference type="NCBI Taxonomy" id="1553429"/>
    <lineage>
        <taxon>Bacteria</taxon>
        <taxon>Bacillati</taxon>
        <taxon>Bacillota</taxon>
        <taxon>Bacilli</taxon>
        <taxon>Bacillales</taxon>
        <taxon>Thermoactinomycetaceae</taxon>
        <taxon>Croceifilum</taxon>
    </lineage>
</organism>
<keyword evidence="4 7" id="KW-1133">Transmembrane helix</keyword>
<feature type="domain" description="RsgI N-terminal anti-sigma" evidence="8">
    <location>
        <begin position="3"/>
        <end position="51"/>
    </location>
</feature>
<evidence type="ECO:0000256" key="6">
    <source>
        <dbReference type="SAM" id="MobiDB-lite"/>
    </source>
</evidence>
<proteinExistence type="predicted"/>
<evidence type="ECO:0000313" key="10">
    <source>
        <dbReference type="Proteomes" id="UP001238450"/>
    </source>
</evidence>
<evidence type="ECO:0000256" key="3">
    <source>
        <dbReference type="ARBA" id="ARBA00022692"/>
    </source>
</evidence>
<feature type="compositionally biased region" description="Basic and acidic residues" evidence="6">
    <location>
        <begin position="277"/>
        <end position="289"/>
    </location>
</feature>
<dbReference type="EMBL" id="JAUSUV010000016">
    <property type="protein sequence ID" value="MDQ0418707.1"/>
    <property type="molecule type" value="Genomic_DNA"/>
</dbReference>